<gene>
    <name evidence="1" type="ORF">ACHAXA_003272</name>
</gene>
<dbReference type="InterPro" id="IPR023214">
    <property type="entry name" value="HAD_sf"/>
</dbReference>
<comment type="caution">
    <text evidence="1">The sequence shown here is derived from an EMBL/GenBank/DDBJ whole genome shotgun (WGS) entry which is preliminary data.</text>
</comment>
<name>A0ABD3SB41_9STRA</name>
<keyword evidence="2" id="KW-1185">Reference proteome</keyword>
<dbReference type="PANTHER" id="PTHR19288:SF93">
    <property type="entry name" value="FI11325P-RELATED"/>
    <property type="match status" value="1"/>
</dbReference>
<protein>
    <submittedName>
        <fullName evidence="1">Uncharacterized protein</fullName>
    </submittedName>
</protein>
<evidence type="ECO:0000313" key="2">
    <source>
        <dbReference type="Proteomes" id="UP001530377"/>
    </source>
</evidence>
<reference evidence="1 2" key="1">
    <citation type="submission" date="2024-10" db="EMBL/GenBank/DDBJ databases">
        <title>Updated reference genomes for cyclostephanoid diatoms.</title>
        <authorList>
            <person name="Roberts W.R."/>
            <person name="Alverson A.J."/>
        </authorList>
    </citation>
    <scope>NUCLEOTIDE SEQUENCE [LARGE SCALE GENOMIC DNA]</scope>
    <source>
        <strain evidence="1 2">AJA228-03</strain>
    </source>
</reference>
<dbReference type="EMBL" id="JALLPB020000087">
    <property type="protein sequence ID" value="KAL3821714.1"/>
    <property type="molecule type" value="Genomic_DNA"/>
</dbReference>
<dbReference type="SUPFAM" id="SSF56784">
    <property type="entry name" value="HAD-like"/>
    <property type="match status" value="1"/>
</dbReference>
<accession>A0ABD3SB41</accession>
<proteinExistence type="predicted"/>
<dbReference type="PANTHER" id="PTHR19288">
    <property type="entry name" value="4-NITROPHENYLPHOSPHATASE-RELATED"/>
    <property type="match status" value="1"/>
</dbReference>
<evidence type="ECO:0000313" key="1">
    <source>
        <dbReference type="EMBL" id="KAL3821714.1"/>
    </source>
</evidence>
<dbReference type="AlphaFoldDB" id="A0ABD3SB41"/>
<organism evidence="1 2">
    <name type="scientific">Cyclostephanos tholiformis</name>
    <dbReference type="NCBI Taxonomy" id="382380"/>
    <lineage>
        <taxon>Eukaryota</taxon>
        <taxon>Sar</taxon>
        <taxon>Stramenopiles</taxon>
        <taxon>Ochrophyta</taxon>
        <taxon>Bacillariophyta</taxon>
        <taxon>Coscinodiscophyceae</taxon>
        <taxon>Thalassiosirophycidae</taxon>
        <taxon>Stephanodiscales</taxon>
        <taxon>Stephanodiscaceae</taxon>
        <taxon>Cyclostephanos</taxon>
    </lineage>
</organism>
<dbReference type="InterPro" id="IPR036412">
    <property type="entry name" value="HAD-like_sf"/>
</dbReference>
<dbReference type="Gene3D" id="3.40.50.1000">
    <property type="entry name" value="HAD superfamily/HAD-like"/>
    <property type="match status" value="1"/>
</dbReference>
<dbReference type="Proteomes" id="UP001530377">
    <property type="component" value="Unassembled WGS sequence"/>
</dbReference>
<sequence length="153" mass="16743">MNNASSTRMELKRKLEKLLNFLKGILKEEMVIGSVYVAARYLSSRLSNDSCSARRAHVIGTAGLCQELQPAGFDISGGPDIIDTACGMSRDELAAYPFLEGKIDAMVIGLDADFNYRKFCIATVLLQRNPQAILVATNRDSFDLVGVDGRHLS</sequence>